<dbReference type="InterPro" id="IPR000537">
    <property type="entry name" value="UbiA_prenyltransferase"/>
</dbReference>
<sequence length="317" mass="35952">MNIKSFFKLAEIQTKVASVVPFLLGSLIAIYRYSSFNIINFIIMFVSLLCIDMATTVINNYVDYKRAIKKYGYGYEEHNAIVRYNIKENHVVSVIGALLFIAMGFGVILYLRTNIIVLLLGAFSFFIGVIYSFGPIPISRTPLGELLSGIFMGGIILFIAIYIHIIDKNIINIAVVETNINLAFEFKEIIIIILLSIPTISGIANIMLANNICDREDDIENRRYTLPVYVGNKLALKIYKWIYYIAYLDLVALIIIRAEPVFSILSLLTFFIVNRNIRIFEAEHIKSKTFVLSVKNFLIINGVRVLAYGVSILAFKL</sequence>
<comment type="caution">
    <text evidence="9">The sequence shown here is derived from an EMBL/GenBank/DDBJ whole genome shotgun (WGS) entry which is preliminary data.</text>
</comment>
<gene>
    <name evidence="9" type="ORF">JK634_06050</name>
</gene>
<feature type="transmembrane region" description="Helical" evidence="8">
    <location>
        <begin position="297"/>
        <end position="315"/>
    </location>
</feature>
<accession>A0A937K2F0</accession>
<evidence type="ECO:0000256" key="6">
    <source>
        <dbReference type="ARBA" id="ARBA00022989"/>
    </source>
</evidence>
<evidence type="ECO:0000313" key="10">
    <source>
        <dbReference type="Proteomes" id="UP000623681"/>
    </source>
</evidence>
<keyword evidence="4 9" id="KW-0808">Transferase</keyword>
<feature type="transmembrane region" description="Helical" evidence="8">
    <location>
        <begin position="261"/>
        <end position="277"/>
    </location>
</feature>
<name>A0A937K2F0_9CLOT</name>
<dbReference type="EC" id="2.5.1.74" evidence="9"/>
<evidence type="ECO:0000256" key="5">
    <source>
        <dbReference type="ARBA" id="ARBA00022692"/>
    </source>
</evidence>
<dbReference type="Proteomes" id="UP000623681">
    <property type="component" value="Unassembled WGS sequence"/>
</dbReference>
<feature type="transmembrane region" description="Helical" evidence="8">
    <location>
        <begin position="146"/>
        <end position="165"/>
    </location>
</feature>
<keyword evidence="6 8" id="KW-1133">Transmembrane helix</keyword>
<feature type="transmembrane region" description="Helical" evidence="8">
    <location>
        <begin position="234"/>
        <end position="255"/>
    </location>
</feature>
<dbReference type="PIRSF" id="PIRSF005355">
    <property type="entry name" value="UBIAD1"/>
    <property type="match status" value="1"/>
</dbReference>
<protein>
    <submittedName>
        <fullName evidence="9">1,4-dihydroxy-2-naphthoate polyprenyltransferase</fullName>
        <ecNumber evidence="9">2.5.1.74</ecNumber>
    </submittedName>
</protein>
<evidence type="ECO:0000256" key="2">
    <source>
        <dbReference type="ARBA" id="ARBA00004863"/>
    </source>
</evidence>
<comment type="subcellular location">
    <subcellularLocation>
        <location evidence="1">Membrane</location>
        <topology evidence="1">Multi-pass membrane protein</topology>
    </subcellularLocation>
</comment>
<feature type="transmembrane region" description="Helical" evidence="8">
    <location>
        <begin position="115"/>
        <end position="134"/>
    </location>
</feature>
<dbReference type="NCBIfam" id="NF004752">
    <property type="entry name" value="PRK06080.1-4"/>
    <property type="match status" value="1"/>
</dbReference>
<evidence type="ECO:0000256" key="7">
    <source>
        <dbReference type="ARBA" id="ARBA00023136"/>
    </source>
</evidence>
<feature type="transmembrane region" description="Helical" evidence="8">
    <location>
        <begin position="12"/>
        <end position="32"/>
    </location>
</feature>
<dbReference type="GO" id="GO:0042371">
    <property type="term" value="P:vitamin K biosynthetic process"/>
    <property type="evidence" value="ECO:0007669"/>
    <property type="project" value="TreeGrafter"/>
</dbReference>
<keyword evidence="3" id="KW-0474">Menaquinone biosynthesis</keyword>
<comment type="pathway">
    <text evidence="2">Quinol/quinone metabolism; menaquinone biosynthesis.</text>
</comment>
<dbReference type="AlphaFoldDB" id="A0A937K2F0"/>
<feature type="transmembrane region" description="Helical" evidence="8">
    <location>
        <begin position="189"/>
        <end position="213"/>
    </location>
</feature>
<feature type="transmembrane region" description="Helical" evidence="8">
    <location>
        <begin position="38"/>
        <end position="62"/>
    </location>
</feature>
<dbReference type="GO" id="GO:0016020">
    <property type="term" value="C:membrane"/>
    <property type="evidence" value="ECO:0007669"/>
    <property type="project" value="UniProtKB-SubCell"/>
</dbReference>
<dbReference type="InterPro" id="IPR026046">
    <property type="entry name" value="UBIAD1"/>
</dbReference>
<evidence type="ECO:0000256" key="8">
    <source>
        <dbReference type="SAM" id="Phobius"/>
    </source>
</evidence>
<dbReference type="PANTHER" id="PTHR13929:SF0">
    <property type="entry name" value="UBIA PRENYLTRANSFERASE DOMAIN-CONTAINING PROTEIN 1"/>
    <property type="match status" value="1"/>
</dbReference>
<dbReference type="InterPro" id="IPR044878">
    <property type="entry name" value="UbiA_sf"/>
</dbReference>
<dbReference type="PANTHER" id="PTHR13929">
    <property type="entry name" value="1,4-DIHYDROXY-2-NAPHTHOATE OCTAPRENYLTRANSFERASE"/>
    <property type="match status" value="1"/>
</dbReference>
<dbReference type="CDD" id="cd13962">
    <property type="entry name" value="PT_UbiA_UBIAD1"/>
    <property type="match status" value="1"/>
</dbReference>
<keyword evidence="5 8" id="KW-0812">Transmembrane</keyword>
<evidence type="ECO:0000313" key="9">
    <source>
        <dbReference type="EMBL" id="MBL4931361.1"/>
    </source>
</evidence>
<reference evidence="9" key="1">
    <citation type="submission" date="2021-01" db="EMBL/GenBank/DDBJ databases">
        <title>Genome public.</title>
        <authorList>
            <person name="Liu C."/>
            <person name="Sun Q."/>
        </authorList>
    </citation>
    <scope>NUCLEOTIDE SEQUENCE</scope>
    <source>
        <strain evidence="9">YIM B02565</strain>
    </source>
</reference>
<evidence type="ECO:0000256" key="4">
    <source>
        <dbReference type="ARBA" id="ARBA00022679"/>
    </source>
</evidence>
<dbReference type="GO" id="GO:0009234">
    <property type="term" value="P:menaquinone biosynthetic process"/>
    <property type="evidence" value="ECO:0007669"/>
    <property type="project" value="UniProtKB-KW"/>
</dbReference>
<evidence type="ECO:0000256" key="3">
    <source>
        <dbReference type="ARBA" id="ARBA00022428"/>
    </source>
</evidence>
<organism evidence="9 10">
    <name type="scientific">Clostridium paridis</name>
    <dbReference type="NCBI Taxonomy" id="2803863"/>
    <lineage>
        <taxon>Bacteria</taxon>
        <taxon>Bacillati</taxon>
        <taxon>Bacillota</taxon>
        <taxon>Clostridia</taxon>
        <taxon>Eubacteriales</taxon>
        <taxon>Clostridiaceae</taxon>
        <taxon>Clostridium</taxon>
    </lineage>
</organism>
<feature type="transmembrane region" description="Helical" evidence="8">
    <location>
        <begin position="91"/>
        <end position="109"/>
    </location>
</feature>
<dbReference type="RefSeq" id="WP_202766742.1">
    <property type="nucleotide sequence ID" value="NZ_JAESWA010000019.1"/>
</dbReference>
<dbReference type="GO" id="GO:0046428">
    <property type="term" value="F:1,4-dihydroxy-2-naphthoate polyprenyltransferase activity"/>
    <property type="evidence" value="ECO:0007669"/>
    <property type="project" value="UniProtKB-EC"/>
</dbReference>
<keyword evidence="10" id="KW-1185">Reference proteome</keyword>
<proteinExistence type="predicted"/>
<dbReference type="EMBL" id="JAESWA010000019">
    <property type="protein sequence ID" value="MBL4931361.1"/>
    <property type="molecule type" value="Genomic_DNA"/>
</dbReference>
<evidence type="ECO:0000256" key="1">
    <source>
        <dbReference type="ARBA" id="ARBA00004141"/>
    </source>
</evidence>
<keyword evidence="7 8" id="KW-0472">Membrane</keyword>
<dbReference type="Pfam" id="PF01040">
    <property type="entry name" value="UbiA"/>
    <property type="match status" value="1"/>
</dbReference>
<dbReference type="Gene3D" id="1.10.357.140">
    <property type="entry name" value="UbiA prenyltransferase"/>
    <property type="match status" value="1"/>
</dbReference>